<dbReference type="Proteomes" id="UP000178485">
    <property type="component" value="Chromosome i"/>
</dbReference>
<proteinExistence type="predicted"/>
<dbReference type="KEGG" id="pmuc:ING2E5A_0155"/>
<protein>
    <recommendedName>
        <fullName evidence="1">ISXO2-like transposase domain-containing protein</fullName>
    </recommendedName>
</protein>
<dbReference type="EMBL" id="LT608328">
    <property type="protein sequence ID" value="SCM55236.1"/>
    <property type="molecule type" value="Genomic_DNA"/>
</dbReference>
<organism evidence="3 4">
    <name type="scientific">Petrimonas mucosa</name>
    <dbReference type="NCBI Taxonomy" id="1642646"/>
    <lineage>
        <taxon>Bacteria</taxon>
        <taxon>Pseudomonadati</taxon>
        <taxon>Bacteroidota</taxon>
        <taxon>Bacteroidia</taxon>
        <taxon>Bacteroidales</taxon>
        <taxon>Dysgonomonadaceae</taxon>
        <taxon>Petrimonas</taxon>
    </lineage>
</organism>
<name>A0A1G4G6A3_9BACT</name>
<dbReference type="RefSeq" id="WP_071135758.1">
    <property type="nucleotide sequence ID" value="NZ_LT608328.1"/>
</dbReference>
<evidence type="ECO:0000259" key="1">
    <source>
        <dbReference type="SMART" id="SM01126"/>
    </source>
</evidence>
<evidence type="ECO:0000313" key="2">
    <source>
        <dbReference type="EMBL" id="SCM55236.1"/>
    </source>
</evidence>
<dbReference type="SMART" id="SM01126">
    <property type="entry name" value="DDE_Tnp_IS1595"/>
    <property type="match status" value="1"/>
</dbReference>
<accession>A0A1G4G6A3</accession>
<dbReference type="STRING" id="1642646.ING2E5A_0155"/>
<dbReference type="KEGG" id="pmuc:ING2E5A_1242"/>
<keyword evidence="4" id="KW-1185">Reference proteome</keyword>
<sequence length="308" mass="35955">MGFREKYTGVNSIEFNRYFQSDEDCFRYLSAIKWSSESPYKCKKCGHLKYGKGKKSYSRRCANCNYDESPTAGTMFDKIKFPLLIAFHICFKISTKKKGMSSMELSEEFGLRQKTVWEFKWKIQQAMTSSRKNQLCGKVQVDEFLIGEYEEGKVGRSGESKKKLVIVALEILEDKGSVGRAYAQVIDRASSKEFRPFFETYISKEAHVITDVWKGYLPLKKDYPNLEQIPSDKGKGMQQLHIHIMNIQGWLRGIHHHCSKQRLQGYLDEYHFRYNRRSMMGSIFDLLLRKMVFSEPIRLNRSNITTAV</sequence>
<reference evidence="3 4" key="1">
    <citation type="submission" date="2016-08" db="EMBL/GenBank/DDBJ databases">
        <authorList>
            <person name="Seilhamer J.J."/>
        </authorList>
    </citation>
    <scope>NUCLEOTIDE SEQUENCE [LARGE SCALE GENOMIC DNA]</scope>
    <source>
        <strain evidence="3">ING2-E5A</strain>
    </source>
</reference>
<dbReference type="NCBIfam" id="NF033547">
    <property type="entry name" value="transpos_IS1595"/>
    <property type="match status" value="1"/>
</dbReference>
<evidence type="ECO:0000313" key="4">
    <source>
        <dbReference type="Proteomes" id="UP000178485"/>
    </source>
</evidence>
<dbReference type="EMBL" id="LT608328">
    <property type="protein sequence ID" value="SCM57231.1"/>
    <property type="molecule type" value="Genomic_DNA"/>
</dbReference>
<feature type="domain" description="ISXO2-like transposase" evidence="1">
    <location>
        <begin position="134"/>
        <end position="275"/>
    </location>
</feature>
<gene>
    <name evidence="2" type="ORF">ING2E5A_0155</name>
    <name evidence="3" type="ORF">ING2E5A_1242</name>
</gene>
<evidence type="ECO:0000313" key="3">
    <source>
        <dbReference type="EMBL" id="SCM57231.1"/>
    </source>
</evidence>
<dbReference type="Pfam" id="PF12762">
    <property type="entry name" value="DDE_Tnp_IS1595"/>
    <property type="match status" value="1"/>
</dbReference>
<dbReference type="AlphaFoldDB" id="A0A1G4G6A3"/>
<dbReference type="InterPro" id="IPR024445">
    <property type="entry name" value="Tnp_ISXO2-like"/>
</dbReference>